<keyword evidence="6" id="KW-0963">Cytoplasm</keyword>
<dbReference type="OrthoDB" id="20573at2759"/>
<evidence type="ECO:0000313" key="13">
    <source>
        <dbReference type="EMBL" id="KAF2893869.1"/>
    </source>
</evidence>
<feature type="domain" description="Phosphorylated adapter RNA export protein RNA-binding" evidence="12">
    <location>
        <begin position="187"/>
        <end position="269"/>
    </location>
</feature>
<dbReference type="InterPro" id="IPR039047">
    <property type="entry name" value="PHAX"/>
</dbReference>
<keyword evidence="7" id="KW-0694">RNA-binding</keyword>
<dbReference type="Pfam" id="PF10258">
    <property type="entry name" value="PHAX_RNA-bd"/>
    <property type="match status" value="1"/>
</dbReference>
<protein>
    <recommendedName>
        <fullName evidence="4">Phosphorylated adapter RNA export protein</fullName>
    </recommendedName>
    <alternativeName>
        <fullName evidence="10">RNA U small nuclear RNA export adapter protein</fullName>
    </alternativeName>
</protein>
<dbReference type="PANTHER" id="PTHR13135">
    <property type="entry name" value="CYTOSOLIC RESINIFERATOXIN BINDING PROTEIN RBP-26"/>
    <property type="match status" value="1"/>
</dbReference>
<keyword evidence="9" id="KW-0539">Nucleus</keyword>
<dbReference type="AlphaFoldDB" id="A0A8K0CWQ2"/>
<evidence type="ECO:0000256" key="1">
    <source>
        <dbReference type="ARBA" id="ARBA00004123"/>
    </source>
</evidence>
<dbReference type="GO" id="GO:0006408">
    <property type="term" value="P:snRNA export from nucleus"/>
    <property type="evidence" value="ECO:0007669"/>
    <property type="project" value="InterPro"/>
</dbReference>
<gene>
    <name evidence="13" type="ORF">ILUMI_12310</name>
</gene>
<accession>A0A8K0CWQ2</accession>
<organism evidence="13 14">
    <name type="scientific">Ignelater luminosus</name>
    <name type="common">Cucubano</name>
    <name type="synonym">Pyrophorus luminosus</name>
    <dbReference type="NCBI Taxonomy" id="2038154"/>
    <lineage>
        <taxon>Eukaryota</taxon>
        <taxon>Metazoa</taxon>
        <taxon>Ecdysozoa</taxon>
        <taxon>Arthropoda</taxon>
        <taxon>Hexapoda</taxon>
        <taxon>Insecta</taxon>
        <taxon>Pterygota</taxon>
        <taxon>Neoptera</taxon>
        <taxon>Endopterygota</taxon>
        <taxon>Coleoptera</taxon>
        <taxon>Polyphaga</taxon>
        <taxon>Elateriformia</taxon>
        <taxon>Elateroidea</taxon>
        <taxon>Elateridae</taxon>
        <taxon>Agrypninae</taxon>
        <taxon>Pyrophorini</taxon>
        <taxon>Ignelater</taxon>
    </lineage>
</organism>
<evidence type="ECO:0000256" key="4">
    <source>
        <dbReference type="ARBA" id="ARBA00016856"/>
    </source>
</evidence>
<evidence type="ECO:0000256" key="11">
    <source>
        <dbReference type="SAM" id="MobiDB-lite"/>
    </source>
</evidence>
<evidence type="ECO:0000256" key="8">
    <source>
        <dbReference type="ARBA" id="ARBA00022927"/>
    </source>
</evidence>
<dbReference type="FunFam" id="1.10.10.1440:FF:000001">
    <property type="entry name" value="phosphorylated adapter RNA export protein-like"/>
    <property type="match status" value="1"/>
</dbReference>
<evidence type="ECO:0000256" key="2">
    <source>
        <dbReference type="ARBA" id="ARBA00004496"/>
    </source>
</evidence>
<evidence type="ECO:0000256" key="9">
    <source>
        <dbReference type="ARBA" id="ARBA00023242"/>
    </source>
</evidence>
<comment type="subcellular location">
    <subcellularLocation>
        <location evidence="2">Cytoplasm</location>
    </subcellularLocation>
    <subcellularLocation>
        <location evidence="1">Nucleus</location>
    </subcellularLocation>
</comment>
<keyword evidence="8" id="KW-0653">Protein transport</keyword>
<evidence type="ECO:0000256" key="3">
    <source>
        <dbReference type="ARBA" id="ARBA00006094"/>
    </source>
</evidence>
<reference evidence="13" key="1">
    <citation type="submission" date="2019-08" db="EMBL/GenBank/DDBJ databases">
        <title>The genome of the North American firefly Photinus pyralis.</title>
        <authorList>
            <consortium name="Photinus pyralis genome working group"/>
            <person name="Fallon T.R."/>
            <person name="Sander Lower S.E."/>
            <person name="Weng J.-K."/>
        </authorList>
    </citation>
    <scope>NUCLEOTIDE SEQUENCE</scope>
    <source>
        <strain evidence="13">TRF0915ILg1</strain>
        <tissue evidence="13">Whole body</tissue>
    </source>
</reference>
<proteinExistence type="inferred from homology"/>
<dbReference type="EMBL" id="VTPC01007591">
    <property type="protein sequence ID" value="KAF2893869.1"/>
    <property type="molecule type" value="Genomic_DNA"/>
</dbReference>
<dbReference type="GO" id="GO:0015031">
    <property type="term" value="P:protein transport"/>
    <property type="evidence" value="ECO:0007669"/>
    <property type="project" value="UniProtKB-KW"/>
</dbReference>
<evidence type="ECO:0000256" key="6">
    <source>
        <dbReference type="ARBA" id="ARBA00022490"/>
    </source>
</evidence>
<dbReference type="PANTHER" id="PTHR13135:SF0">
    <property type="entry name" value="PHOSPHORYLATED ADAPTER RNA EXPORT PROTEIN"/>
    <property type="match status" value="1"/>
</dbReference>
<comment type="similarity">
    <text evidence="3">Belongs to the PHAX family.</text>
</comment>
<evidence type="ECO:0000256" key="5">
    <source>
        <dbReference type="ARBA" id="ARBA00022448"/>
    </source>
</evidence>
<feature type="region of interest" description="Disordered" evidence="11">
    <location>
        <begin position="39"/>
        <end position="82"/>
    </location>
</feature>
<dbReference type="GO" id="GO:0005634">
    <property type="term" value="C:nucleus"/>
    <property type="evidence" value="ECO:0007669"/>
    <property type="project" value="UniProtKB-SubCell"/>
</dbReference>
<feature type="compositionally biased region" description="Acidic residues" evidence="11">
    <location>
        <begin position="49"/>
        <end position="64"/>
    </location>
</feature>
<sequence length="342" mass="39381">MDADISLEEGEIIDDCEDIGDCDNYTPLERPANYAAALLQARNPSTQELDSEEEVESSSDSDSDSDAKTKRPRLKLKPQSSIRNGSRKKYDIWNTHVQEDVLLENLVNCDVSRVDRSRNVEMYPLPNHVKLPLYTKKNNKRTRDDRNDPNLRLHKDANVPSDINGATGVSRTILDVHVTVDDTEDDIAKDIANKLYEEKEDLICTIVKIAGKEKALEFFKETKRIEEGGGMLIMNQTRRRTPGGVFLFLVKHDTDLTEDQQFEIFQGEKMNFKRQTKIRRKMKLKQIKEKIAASKKAEQNVPELLSRADLCVQLTEEKDRIRRKSDDIDVKKSSTFTCYRWT</sequence>
<dbReference type="Proteomes" id="UP000801492">
    <property type="component" value="Unassembled WGS sequence"/>
</dbReference>
<comment type="caution">
    <text evidence="13">The sequence shown here is derived from an EMBL/GenBank/DDBJ whole genome shotgun (WGS) entry which is preliminary data.</text>
</comment>
<name>A0A8K0CWQ2_IGNLU</name>
<keyword evidence="5" id="KW-0813">Transport</keyword>
<dbReference type="GO" id="GO:0005737">
    <property type="term" value="C:cytoplasm"/>
    <property type="evidence" value="ECO:0007669"/>
    <property type="project" value="UniProtKB-SubCell"/>
</dbReference>
<feature type="region of interest" description="Disordered" evidence="11">
    <location>
        <begin position="137"/>
        <end position="164"/>
    </location>
</feature>
<feature type="compositionally biased region" description="Basic and acidic residues" evidence="11">
    <location>
        <begin position="141"/>
        <end position="157"/>
    </location>
</feature>
<evidence type="ECO:0000259" key="12">
    <source>
        <dbReference type="Pfam" id="PF10258"/>
    </source>
</evidence>
<keyword evidence="14" id="KW-1185">Reference proteome</keyword>
<evidence type="ECO:0000313" key="14">
    <source>
        <dbReference type="Proteomes" id="UP000801492"/>
    </source>
</evidence>
<dbReference type="InterPro" id="IPR019385">
    <property type="entry name" value="PHAX_RNA-binding_domain"/>
</dbReference>
<evidence type="ECO:0000256" key="7">
    <source>
        <dbReference type="ARBA" id="ARBA00022884"/>
    </source>
</evidence>
<evidence type="ECO:0000256" key="10">
    <source>
        <dbReference type="ARBA" id="ARBA00030834"/>
    </source>
</evidence>
<dbReference type="Gene3D" id="1.10.10.1440">
    <property type="entry name" value="PHAX RNA-binding domain"/>
    <property type="match status" value="1"/>
</dbReference>
<dbReference type="InterPro" id="IPR038092">
    <property type="entry name" value="PHAX_RNA-binding_sf"/>
</dbReference>
<dbReference type="GO" id="GO:0003723">
    <property type="term" value="F:RNA binding"/>
    <property type="evidence" value="ECO:0007669"/>
    <property type="project" value="UniProtKB-KW"/>
</dbReference>